<gene>
    <name evidence="2" type="ORF">RF55_15556</name>
</gene>
<protein>
    <submittedName>
        <fullName evidence="2">Uncharacterized protein</fullName>
    </submittedName>
</protein>
<keyword evidence="3" id="KW-1185">Reference proteome</keyword>
<dbReference type="AlphaFoldDB" id="A0A0J7K647"/>
<accession>A0A0J7K647</accession>
<feature type="compositionally biased region" description="Basic and acidic residues" evidence="1">
    <location>
        <begin position="1"/>
        <end position="12"/>
    </location>
</feature>
<feature type="region of interest" description="Disordered" evidence="1">
    <location>
        <begin position="1"/>
        <end position="40"/>
    </location>
</feature>
<comment type="caution">
    <text evidence="2">The sequence shown here is derived from an EMBL/GenBank/DDBJ whole genome shotgun (WGS) entry which is preliminary data.</text>
</comment>
<proteinExistence type="predicted"/>
<reference evidence="2 3" key="1">
    <citation type="submission" date="2015-04" db="EMBL/GenBank/DDBJ databases">
        <title>Lasius niger genome sequencing.</title>
        <authorList>
            <person name="Konorov E.A."/>
            <person name="Nikitin M.A."/>
            <person name="Kirill M.V."/>
            <person name="Chang P."/>
        </authorList>
    </citation>
    <scope>NUCLEOTIDE SEQUENCE [LARGE SCALE GENOMIC DNA]</scope>
    <source>
        <tissue evidence="2">Whole</tissue>
    </source>
</reference>
<evidence type="ECO:0000313" key="3">
    <source>
        <dbReference type="Proteomes" id="UP000036403"/>
    </source>
</evidence>
<name>A0A0J7K647_LASNI</name>
<feature type="compositionally biased region" description="Acidic residues" evidence="1">
    <location>
        <begin position="14"/>
        <end position="32"/>
    </location>
</feature>
<dbReference type="Proteomes" id="UP000036403">
    <property type="component" value="Unassembled WGS sequence"/>
</dbReference>
<dbReference type="PaxDb" id="67767-A0A0J7K647"/>
<sequence>MHDLERGERFLEQESCEPELIEIDDESSDFETESSLPERELSDDQFRDWLLSQFPPLELPLPEGIFCVGPDDVDHEKLRRALIESPPDTLISWFIPGRRHPIGVPIQILWRKYPPSTVTLEEIQ</sequence>
<evidence type="ECO:0000313" key="2">
    <source>
        <dbReference type="EMBL" id="KMQ85719.1"/>
    </source>
</evidence>
<dbReference type="EMBL" id="LBMM01013294">
    <property type="protein sequence ID" value="KMQ85719.1"/>
    <property type="molecule type" value="Genomic_DNA"/>
</dbReference>
<organism evidence="2 3">
    <name type="scientific">Lasius niger</name>
    <name type="common">Black garden ant</name>
    <dbReference type="NCBI Taxonomy" id="67767"/>
    <lineage>
        <taxon>Eukaryota</taxon>
        <taxon>Metazoa</taxon>
        <taxon>Ecdysozoa</taxon>
        <taxon>Arthropoda</taxon>
        <taxon>Hexapoda</taxon>
        <taxon>Insecta</taxon>
        <taxon>Pterygota</taxon>
        <taxon>Neoptera</taxon>
        <taxon>Endopterygota</taxon>
        <taxon>Hymenoptera</taxon>
        <taxon>Apocrita</taxon>
        <taxon>Aculeata</taxon>
        <taxon>Formicoidea</taxon>
        <taxon>Formicidae</taxon>
        <taxon>Formicinae</taxon>
        <taxon>Lasius</taxon>
        <taxon>Lasius</taxon>
    </lineage>
</organism>
<evidence type="ECO:0000256" key="1">
    <source>
        <dbReference type="SAM" id="MobiDB-lite"/>
    </source>
</evidence>
<dbReference type="OrthoDB" id="10521590at2759"/>